<sequence length="229" mass="22692">MMYSRRTALFSLALLNAVRAQVSTASLAVIGFADDNLQGQAVGTGADGTTFVLSGTFQNFDVPFTLTVVQDATHVSQHAVISATDGSFNVDVQCGLDGLSATCTEQVSEGTQATTQIISGTYSPVAVPVVTGSDTFPASSLTVSASASGASITFSSTGSGSGTGSLSVLPAQITVTSRTSSASATVTSGLSESGTSTSGAERVFGVGAGAGAGLMIAGLGMLFSMLFVL</sequence>
<keyword evidence="2" id="KW-0732">Signal</keyword>
<comment type="caution">
    <text evidence="3">The sequence shown here is derived from an EMBL/GenBank/DDBJ whole genome shotgun (WGS) entry which is preliminary data.</text>
</comment>
<proteinExistence type="predicted"/>
<name>A0A286UAS2_9AGAM</name>
<dbReference type="AlphaFoldDB" id="A0A286UAS2"/>
<keyword evidence="4" id="KW-1185">Reference proteome</keyword>
<dbReference type="InParanoid" id="A0A286UAS2"/>
<evidence type="ECO:0000313" key="4">
    <source>
        <dbReference type="Proteomes" id="UP000217199"/>
    </source>
</evidence>
<evidence type="ECO:0000256" key="1">
    <source>
        <dbReference type="SAM" id="Phobius"/>
    </source>
</evidence>
<feature type="chain" id="PRO_5013897781" evidence="2">
    <location>
        <begin position="21"/>
        <end position="229"/>
    </location>
</feature>
<dbReference type="Proteomes" id="UP000217199">
    <property type="component" value="Unassembled WGS sequence"/>
</dbReference>
<dbReference type="OrthoDB" id="3264970at2759"/>
<accession>A0A286UAS2</accession>
<feature type="transmembrane region" description="Helical" evidence="1">
    <location>
        <begin position="203"/>
        <end position="228"/>
    </location>
</feature>
<keyword evidence="1" id="KW-0812">Transmembrane</keyword>
<feature type="signal peptide" evidence="2">
    <location>
        <begin position="1"/>
        <end position="20"/>
    </location>
</feature>
<reference evidence="3 4" key="1">
    <citation type="journal article" date="2017" name="Mol. Ecol.">
        <title>Comparative and population genomic landscape of Phellinus noxius: A hypervariable fungus causing root rot in trees.</title>
        <authorList>
            <person name="Chung C.L."/>
            <person name="Lee T.J."/>
            <person name="Akiba M."/>
            <person name="Lee H.H."/>
            <person name="Kuo T.H."/>
            <person name="Liu D."/>
            <person name="Ke H.M."/>
            <person name="Yokoi T."/>
            <person name="Roa M.B."/>
            <person name="Lu M.J."/>
            <person name="Chang Y.Y."/>
            <person name="Ann P.J."/>
            <person name="Tsai J.N."/>
            <person name="Chen C.Y."/>
            <person name="Tzean S.S."/>
            <person name="Ota Y."/>
            <person name="Hattori T."/>
            <person name="Sahashi N."/>
            <person name="Liou R.F."/>
            <person name="Kikuchi T."/>
            <person name="Tsai I.J."/>
        </authorList>
    </citation>
    <scope>NUCLEOTIDE SEQUENCE [LARGE SCALE GENOMIC DNA]</scope>
    <source>
        <strain evidence="3 4">FFPRI411160</strain>
    </source>
</reference>
<organism evidence="3 4">
    <name type="scientific">Pyrrhoderma noxium</name>
    <dbReference type="NCBI Taxonomy" id="2282107"/>
    <lineage>
        <taxon>Eukaryota</taxon>
        <taxon>Fungi</taxon>
        <taxon>Dikarya</taxon>
        <taxon>Basidiomycota</taxon>
        <taxon>Agaricomycotina</taxon>
        <taxon>Agaricomycetes</taxon>
        <taxon>Hymenochaetales</taxon>
        <taxon>Hymenochaetaceae</taxon>
        <taxon>Pyrrhoderma</taxon>
    </lineage>
</organism>
<dbReference type="EMBL" id="NBII01000008">
    <property type="protein sequence ID" value="PAV16646.1"/>
    <property type="molecule type" value="Genomic_DNA"/>
</dbReference>
<protein>
    <submittedName>
        <fullName evidence="3">Uncharacterized protein</fullName>
    </submittedName>
</protein>
<keyword evidence="1" id="KW-1133">Transmembrane helix</keyword>
<evidence type="ECO:0000256" key="2">
    <source>
        <dbReference type="SAM" id="SignalP"/>
    </source>
</evidence>
<evidence type="ECO:0000313" key="3">
    <source>
        <dbReference type="EMBL" id="PAV16646.1"/>
    </source>
</evidence>
<gene>
    <name evidence="3" type="ORF">PNOK_0826600</name>
</gene>
<keyword evidence="1" id="KW-0472">Membrane</keyword>